<feature type="transmembrane region" description="Helical" evidence="1">
    <location>
        <begin position="106"/>
        <end position="126"/>
    </location>
</feature>
<protein>
    <submittedName>
        <fullName evidence="3">Uncharacterized protein</fullName>
    </submittedName>
</protein>
<reference evidence="3" key="1">
    <citation type="submission" date="2023-06" db="EMBL/GenBank/DDBJ databases">
        <title>Genome-scale phylogeny and comparative genomics of the fungal order Sordariales.</title>
        <authorList>
            <consortium name="Lawrence Berkeley National Laboratory"/>
            <person name="Hensen N."/>
            <person name="Bonometti L."/>
            <person name="Westerberg I."/>
            <person name="Brannstrom I.O."/>
            <person name="Guillou S."/>
            <person name="Cros-Aarteil S."/>
            <person name="Calhoun S."/>
            <person name="Haridas S."/>
            <person name="Kuo A."/>
            <person name="Mondo S."/>
            <person name="Pangilinan J."/>
            <person name="Riley R."/>
            <person name="Labutti K."/>
            <person name="Andreopoulos B."/>
            <person name="Lipzen A."/>
            <person name="Chen C."/>
            <person name="Yanf M."/>
            <person name="Daum C."/>
            <person name="Ng V."/>
            <person name="Clum A."/>
            <person name="Steindorff A."/>
            <person name="Ohm R."/>
            <person name="Martin F."/>
            <person name="Silar P."/>
            <person name="Natvig D."/>
            <person name="Lalanne C."/>
            <person name="Gautier V."/>
            <person name="Ament-Velasquez S.L."/>
            <person name="Kruys A."/>
            <person name="Hutchinson M.I."/>
            <person name="Powell A.J."/>
            <person name="Barry K."/>
            <person name="Miller A.N."/>
            <person name="Grigoriev I.V."/>
            <person name="Debuchy R."/>
            <person name="Gladieux P."/>
            <person name="Thoren M.H."/>
            <person name="Johannesson H."/>
        </authorList>
    </citation>
    <scope>NUCLEOTIDE SEQUENCE</scope>
    <source>
        <strain evidence="3">CBS 540.89</strain>
    </source>
</reference>
<dbReference type="EMBL" id="JAUKTV010000002">
    <property type="protein sequence ID" value="KAK0745268.1"/>
    <property type="molecule type" value="Genomic_DNA"/>
</dbReference>
<evidence type="ECO:0000256" key="2">
    <source>
        <dbReference type="SAM" id="SignalP"/>
    </source>
</evidence>
<evidence type="ECO:0000313" key="3">
    <source>
        <dbReference type="EMBL" id="KAK0745268.1"/>
    </source>
</evidence>
<keyword evidence="1" id="KW-0812">Transmembrane</keyword>
<keyword evidence="1" id="KW-0472">Membrane</keyword>
<evidence type="ECO:0000256" key="1">
    <source>
        <dbReference type="SAM" id="Phobius"/>
    </source>
</evidence>
<accession>A0AA40ETN3</accession>
<gene>
    <name evidence="3" type="ORF">B0T21DRAFT_100328</name>
</gene>
<feature type="transmembrane region" description="Helical" evidence="1">
    <location>
        <begin position="68"/>
        <end position="91"/>
    </location>
</feature>
<organism evidence="3 4">
    <name type="scientific">Apiosordaria backusii</name>
    <dbReference type="NCBI Taxonomy" id="314023"/>
    <lineage>
        <taxon>Eukaryota</taxon>
        <taxon>Fungi</taxon>
        <taxon>Dikarya</taxon>
        <taxon>Ascomycota</taxon>
        <taxon>Pezizomycotina</taxon>
        <taxon>Sordariomycetes</taxon>
        <taxon>Sordariomycetidae</taxon>
        <taxon>Sordariales</taxon>
        <taxon>Lasiosphaeriaceae</taxon>
        <taxon>Apiosordaria</taxon>
    </lineage>
</organism>
<feature type="chain" id="PRO_5041350968" evidence="2">
    <location>
        <begin position="21"/>
        <end position="150"/>
    </location>
</feature>
<keyword evidence="2" id="KW-0732">Signal</keyword>
<dbReference type="AlphaFoldDB" id="A0AA40ETN3"/>
<feature type="signal peptide" evidence="2">
    <location>
        <begin position="1"/>
        <end position="20"/>
    </location>
</feature>
<sequence length="150" mass="16893">MKKLYAHFCLMLFVEIYIQALTHTPPMPLPSRTRRSDWFRVFAGGGVGEAPLYCVMLPRRPPRDLVSLAFLTATFDNGWSISFLFLALLVGSKKWGFGLALTNKQIITSIACGDGLFFFCFIIRGWDVKQDKFGNLYGNLGFELCPGARL</sequence>
<feature type="transmembrane region" description="Helical" evidence="1">
    <location>
        <begin position="38"/>
        <end position="56"/>
    </location>
</feature>
<name>A0AA40ETN3_9PEZI</name>
<keyword evidence="4" id="KW-1185">Reference proteome</keyword>
<dbReference type="Proteomes" id="UP001172159">
    <property type="component" value="Unassembled WGS sequence"/>
</dbReference>
<comment type="caution">
    <text evidence="3">The sequence shown here is derived from an EMBL/GenBank/DDBJ whole genome shotgun (WGS) entry which is preliminary data.</text>
</comment>
<proteinExistence type="predicted"/>
<evidence type="ECO:0000313" key="4">
    <source>
        <dbReference type="Proteomes" id="UP001172159"/>
    </source>
</evidence>
<keyword evidence="1" id="KW-1133">Transmembrane helix</keyword>